<keyword evidence="3" id="KW-1185">Reference proteome</keyword>
<evidence type="ECO:0000313" key="3">
    <source>
        <dbReference type="Proteomes" id="UP000789901"/>
    </source>
</evidence>
<accession>A0ABN7V9J1</accession>
<reference evidence="2 3" key="1">
    <citation type="submission" date="2021-06" db="EMBL/GenBank/DDBJ databases">
        <authorList>
            <person name="Kallberg Y."/>
            <person name="Tangrot J."/>
            <person name="Rosling A."/>
        </authorList>
    </citation>
    <scope>NUCLEOTIDE SEQUENCE [LARGE SCALE GENOMIC DNA]</scope>
    <source>
        <strain evidence="2 3">120-4 pot B 10/14</strain>
    </source>
</reference>
<evidence type="ECO:0000256" key="1">
    <source>
        <dbReference type="SAM" id="Coils"/>
    </source>
</evidence>
<proteinExistence type="predicted"/>
<protein>
    <submittedName>
        <fullName evidence="2">4298_t:CDS:1</fullName>
    </submittedName>
</protein>
<dbReference type="EMBL" id="CAJVQB010011226">
    <property type="protein sequence ID" value="CAG8746153.1"/>
    <property type="molecule type" value="Genomic_DNA"/>
</dbReference>
<feature type="non-terminal residue" evidence="2">
    <location>
        <position position="816"/>
    </location>
</feature>
<sequence>MTESNENYSQWNHLKKTYDDLLEIFKVPPLKPELQMPGVEIFKCDLLVNLNELFRSVKQARIFRIYGDVIRLSEIISMDVLKGTGIIFIAARRIEIEPGCQIIVNYNKSFRIVVYAIEMTSELEIIATNQLKNDVCSVKFNINNSKDNKIIGKLLTIHDGKSREYKDIYIFDNIILKSHSFLQLLRYSLLIASVLFYDESKITRSILSWICKITEIQSETKEQPEIKELYQQALLMFVQMNIFEDRRNNKISFIPLLNKQFYKDAIEIFMKSVKFYEAKYKQFLKESDEVNQKKIDSEVFLENFNDKTTLYDHFEKIEYERYNSASKLMKTIENELKKMCTRLGSDDGPDDSPENNSSMFFWLFLAVNNACESFKNGIDKWKQQKNYEARTEMLAAAFCITLQVGMIFIKPDGIVDIIKTVKKTSTSVKDALDAAGKVIKFAKNCKDISDQIQKINRINENLKDNFDTANGLNNNVTTEQERIECLDVNELAQTIKNEDRKGIKVKAEWTSTENGMMILLSYPIEQGIKGANEYKDSIKDLFNYINAYIEANNEEAKSFKEYSRIKLQIEMFKNKEERLKKKIKDYESKKDCYDECAFLLLERFINIKCWMQTYLENYRCAYKYWSLSESEINLSVKKTTAEHMEDNNKIYQELENTYYKFGGPPQTSMHLISLPTNYTEKFKNDKFITYEISLNHEEFQQCERVRLINFRVFLKGIGKEDDEISLSISNTNMFNDKYKNNHYQFISHDIFQVFKYKVPDKILTPLSFKSDTYFVPTPFTQWKIMLYNCKIGGSTLNPSEIDRYLSGLKSIEIELE</sequence>
<gene>
    <name evidence="2" type="ORF">GMARGA_LOCUS15895</name>
</gene>
<organism evidence="2 3">
    <name type="scientific">Gigaspora margarita</name>
    <dbReference type="NCBI Taxonomy" id="4874"/>
    <lineage>
        <taxon>Eukaryota</taxon>
        <taxon>Fungi</taxon>
        <taxon>Fungi incertae sedis</taxon>
        <taxon>Mucoromycota</taxon>
        <taxon>Glomeromycotina</taxon>
        <taxon>Glomeromycetes</taxon>
        <taxon>Diversisporales</taxon>
        <taxon>Gigasporaceae</taxon>
        <taxon>Gigaspora</taxon>
    </lineage>
</organism>
<dbReference type="PANTHER" id="PTHR34714">
    <property type="entry name" value="EGF-LIKE DOMAIN-CONTAINING PROTEIN"/>
    <property type="match status" value="1"/>
</dbReference>
<keyword evidence="1" id="KW-0175">Coiled coil</keyword>
<name>A0ABN7V9J1_GIGMA</name>
<feature type="coiled-coil region" evidence="1">
    <location>
        <begin position="562"/>
        <end position="589"/>
    </location>
</feature>
<evidence type="ECO:0000313" key="2">
    <source>
        <dbReference type="EMBL" id="CAG8746153.1"/>
    </source>
</evidence>
<comment type="caution">
    <text evidence="2">The sequence shown here is derived from an EMBL/GenBank/DDBJ whole genome shotgun (WGS) entry which is preliminary data.</text>
</comment>
<dbReference type="Proteomes" id="UP000789901">
    <property type="component" value="Unassembled WGS sequence"/>
</dbReference>
<dbReference type="PANTHER" id="PTHR34714:SF2">
    <property type="entry name" value="EGF-LIKE DOMAIN-CONTAINING PROTEIN"/>
    <property type="match status" value="1"/>
</dbReference>